<dbReference type="SUPFAM" id="SSF53822">
    <property type="entry name" value="Periplasmic binding protein-like I"/>
    <property type="match status" value="1"/>
</dbReference>
<dbReference type="InterPro" id="IPR015683">
    <property type="entry name" value="Ionotropic_Glu_rcpt"/>
</dbReference>
<comment type="function">
    <text evidence="14">Glutamate-gated receptor that probably acts as a non-selective cation channel. May be involved in light-signal transduction and calcium homeostasis via the regulation of calcium influx into cells.</text>
</comment>
<dbReference type="InterPro" id="IPR028082">
    <property type="entry name" value="Peripla_BP_I"/>
</dbReference>
<reference evidence="19 20" key="1">
    <citation type="journal article" date="2021" name="Comput. Struct. Biotechnol. J.">
        <title>De novo genome assembly of the potent medicinal plant Rehmannia glutinosa using nanopore technology.</title>
        <authorList>
            <person name="Ma L."/>
            <person name="Dong C."/>
            <person name="Song C."/>
            <person name="Wang X."/>
            <person name="Zheng X."/>
            <person name="Niu Y."/>
            <person name="Chen S."/>
            <person name="Feng W."/>
        </authorList>
    </citation>
    <scope>NUCLEOTIDE SEQUENCE [LARGE SCALE GENOMIC DNA]</scope>
    <source>
        <strain evidence="19">DH-2019</strain>
    </source>
</reference>
<evidence type="ECO:0000313" key="19">
    <source>
        <dbReference type="EMBL" id="KAK6158686.1"/>
    </source>
</evidence>
<evidence type="ECO:0000256" key="4">
    <source>
        <dbReference type="ARBA" id="ARBA00022448"/>
    </source>
</evidence>
<dbReference type="SMART" id="SM00079">
    <property type="entry name" value="PBPe"/>
    <property type="match status" value="1"/>
</dbReference>
<dbReference type="InterPro" id="IPR019594">
    <property type="entry name" value="Glu/Gly-bd"/>
</dbReference>
<comment type="function">
    <text evidence="15">Glutamate-gated receptor that probably acts as non-selective cation channel.</text>
</comment>
<feature type="transmembrane region" description="Helical" evidence="17">
    <location>
        <begin position="833"/>
        <end position="856"/>
    </location>
</feature>
<feature type="transmembrane region" description="Helical" evidence="17">
    <location>
        <begin position="652"/>
        <end position="670"/>
    </location>
</feature>
<dbReference type="PANTHER" id="PTHR34836:SF1">
    <property type="entry name" value="OS09G0428600 PROTEIN"/>
    <property type="match status" value="1"/>
</dbReference>
<evidence type="ECO:0000256" key="2">
    <source>
        <dbReference type="ARBA" id="ARBA00008685"/>
    </source>
</evidence>
<keyword evidence="4 15" id="KW-0813">Transport</keyword>
<dbReference type="SUPFAM" id="SSF53850">
    <property type="entry name" value="Periplasmic binding protein-like II"/>
    <property type="match status" value="1"/>
</dbReference>
<feature type="region of interest" description="Disordered" evidence="16">
    <location>
        <begin position="920"/>
        <end position="948"/>
    </location>
</feature>
<dbReference type="InterPro" id="IPR044440">
    <property type="entry name" value="GABAb_receptor_plant_PBP1"/>
</dbReference>
<dbReference type="Gene3D" id="3.40.190.10">
    <property type="entry name" value="Periplasmic binding protein-like II"/>
    <property type="match status" value="2"/>
</dbReference>
<keyword evidence="13 15" id="KW-0407">Ion channel</keyword>
<feature type="transmembrane region" description="Helical" evidence="17">
    <location>
        <begin position="622"/>
        <end position="640"/>
    </location>
</feature>
<evidence type="ECO:0000256" key="10">
    <source>
        <dbReference type="ARBA" id="ARBA00023170"/>
    </source>
</evidence>
<comment type="similarity">
    <text evidence="2 15">Belongs to the glutamate-gated ion channel (TC 1.A.10.1) family.</text>
</comment>
<evidence type="ECO:0000256" key="15">
    <source>
        <dbReference type="PIRNR" id="PIRNR037090"/>
    </source>
</evidence>
<dbReference type="CDD" id="cd13686">
    <property type="entry name" value="GluR_Plant"/>
    <property type="match status" value="1"/>
</dbReference>
<evidence type="ECO:0000256" key="14">
    <source>
        <dbReference type="ARBA" id="ARBA00049638"/>
    </source>
</evidence>
<dbReference type="Pfam" id="PF01094">
    <property type="entry name" value="ANF_receptor"/>
    <property type="match status" value="1"/>
</dbReference>
<sequence length="978" mass="109514">MENKPPSLDTLSFLIFILSFNIFTINRAMAQKATIRVKVGVVLDMDHYVGQMGLDCISIALSDFYATHDYYKTRLVLNNRNSNRDVVGAAAAALDLLKNVEVQAIIGPFSSVQANFMINLGDKAHVPIITFSATSPSLSSFRSPYFIRAALNDSSQVQAISAIIQAFGWRKVVPIYVDNEFGEGIIPFLTDALEKVNARVPYRSVIPSLATDDHIIAELYKLMTMQTRVFIVHMMPTLASRLFTKAKQLGMMSQEYAWIITDGITNELNSLDRSVMESMLGVIGVQPYIPKTEQLQNFTIRYEKKLLQNNPTALSLNLNIFGLWAYDSAIALAMAVEKARVTNAAFLKANISRNSTDLDGFGVSSAGPGLIRALSTTAFRGLFGKFKLIDGQLQSPPYQIVNVIGPGARVVGYWTKENGIVRELNFANTNTYSTSKSNIGSIIWPGDKTSPPKGWMIPTNRKKLRVGIPLNDAFSKFVRVVRNSDNSAEVGGYCIDVFDAVVEALPYGVPYEYIPFAASDHNSTGNYNDLAIQVYTGNFDAVVGDITIIANRSQYVDFTLPYTESGVSMVVPIKDDKSKNAWIFLRPLTWELWLTSFCSFIFIGFLIWILEHRTNEDFRGPPWHQVGMIFWFAFSTMVFAHKERVISNLARFVLIIWFLVVLILTQSYTASLTSMLTVQQLHPTITDVNELIKNNEYVGYQNGSFVFELLKDMGFHESRLLAFNSPDELYELFSKGSRNGGIAAVIDEIPYMKLFLAKYCSKYTMVGPTYKTGGFGFVFPKGSPPVPDISRAILEVTESKKMMTIEKKWLGDETKCPDSSTLISSSSIGLESFWGLFLMVGIAAVSAFIIYVIKFLHENRHVMYRSDPHSTIWSKTTELLQRFNNRDLSSHTFKKTERREGDNRSDCILRVIESPNEHFQLSPSSFPLTSPRTNGPPSPAFSSPKSQNVVFQAEQDSSLENKFKMTQGEAPQVIIQEI</sequence>
<dbReference type="Proteomes" id="UP001318860">
    <property type="component" value="Unassembled WGS sequence"/>
</dbReference>
<feature type="domain" description="Ionotropic glutamate receptor C-terminal" evidence="18">
    <location>
        <begin position="463"/>
        <end position="812"/>
    </location>
</feature>
<evidence type="ECO:0000256" key="13">
    <source>
        <dbReference type="ARBA" id="ARBA00023303"/>
    </source>
</evidence>
<evidence type="ECO:0000256" key="17">
    <source>
        <dbReference type="SAM" id="Phobius"/>
    </source>
</evidence>
<keyword evidence="5 17" id="KW-0812">Transmembrane</keyword>
<keyword evidence="12 15" id="KW-1071">Ligand-gated ion channel</keyword>
<evidence type="ECO:0000256" key="8">
    <source>
        <dbReference type="ARBA" id="ARBA00023065"/>
    </source>
</evidence>
<dbReference type="InterPro" id="IPR001828">
    <property type="entry name" value="ANF_lig-bd_rcpt"/>
</dbReference>
<evidence type="ECO:0000256" key="11">
    <source>
        <dbReference type="ARBA" id="ARBA00023180"/>
    </source>
</evidence>
<evidence type="ECO:0000256" key="5">
    <source>
        <dbReference type="ARBA" id="ARBA00022692"/>
    </source>
</evidence>
<dbReference type="InterPro" id="IPR017103">
    <property type="entry name" value="Iontropic_Glu_rcpt_pln"/>
</dbReference>
<dbReference type="Pfam" id="PF00060">
    <property type="entry name" value="Lig_chan"/>
    <property type="match status" value="1"/>
</dbReference>
<keyword evidence="11" id="KW-0325">Glycoprotein</keyword>
<evidence type="ECO:0000256" key="6">
    <source>
        <dbReference type="ARBA" id="ARBA00022729"/>
    </source>
</evidence>
<dbReference type="CDD" id="cd19990">
    <property type="entry name" value="PBP1_GABAb_receptor_plant"/>
    <property type="match status" value="1"/>
</dbReference>
<protein>
    <recommendedName>
        <fullName evidence="15">Glutamate receptor</fullName>
    </recommendedName>
</protein>
<evidence type="ECO:0000256" key="7">
    <source>
        <dbReference type="ARBA" id="ARBA00022989"/>
    </source>
</evidence>
<dbReference type="EMBL" id="JABTTQ020000004">
    <property type="protein sequence ID" value="KAK6158686.1"/>
    <property type="molecule type" value="Genomic_DNA"/>
</dbReference>
<evidence type="ECO:0000256" key="12">
    <source>
        <dbReference type="ARBA" id="ARBA00023286"/>
    </source>
</evidence>
<dbReference type="PANTHER" id="PTHR34836">
    <property type="entry name" value="OS06G0188250 PROTEIN"/>
    <property type="match status" value="1"/>
</dbReference>
<keyword evidence="20" id="KW-1185">Reference proteome</keyword>
<dbReference type="Gene3D" id="1.10.287.70">
    <property type="match status" value="1"/>
</dbReference>
<keyword evidence="9 15" id="KW-0472">Membrane</keyword>
<feature type="transmembrane region" description="Helical" evidence="17">
    <location>
        <begin position="12"/>
        <end position="30"/>
    </location>
</feature>
<dbReference type="PIRSF" id="PIRSF037090">
    <property type="entry name" value="Iontro_Glu-like_rcpt_pln"/>
    <property type="match status" value="1"/>
</dbReference>
<keyword evidence="7 17" id="KW-1133">Transmembrane helix</keyword>
<feature type="transmembrane region" description="Helical" evidence="17">
    <location>
        <begin position="592"/>
        <end position="610"/>
    </location>
</feature>
<dbReference type="InterPro" id="IPR001320">
    <property type="entry name" value="Iontro_rcpt_C"/>
</dbReference>
<comment type="subcellular location">
    <subcellularLocation>
        <location evidence="1">Membrane</location>
        <topology evidence="1">Multi-pass membrane protein</topology>
    </subcellularLocation>
</comment>
<evidence type="ECO:0000256" key="3">
    <source>
        <dbReference type="ARBA" id="ARBA00011095"/>
    </source>
</evidence>
<name>A0ABR0XIA4_REHGL</name>
<evidence type="ECO:0000313" key="20">
    <source>
        <dbReference type="Proteomes" id="UP001318860"/>
    </source>
</evidence>
<dbReference type="Pfam" id="PF10613">
    <property type="entry name" value="Lig_chan-Glu_bd"/>
    <property type="match status" value="1"/>
</dbReference>
<evidence type="ECO:0000256" key="1">
    <source>
        <dbReference type="ARBA" id="ARBA00004141"/>
    </source>
</evidence>
<feature type="compositionally biased region" description="Polar residues" evidence="16">
    <location>
        <begin position="920"/>
        <end position="933"/>
    </location>
</feature>
<accession>A0ABR0XIA4</accession>
<evidence type="ECO:0000256" key="9">
    <source>
        <dbReference type="ARBA" id="ARBA00023136"/>
    </source>
</evidence>
<keyword evidence="6" id="KW-0732">Signal</keyword>
<keyword evidence="8 15" id="KW-0406">Ion transport</keyword>
<organism evidence="19 20">
    <name type="scientific">Rehmannia glutinosa</name>
    <name type="common">Chinese foxglove</name>
    <dbReference type="NCBI Taxonomy" id="99300"/>
    <lineage>
        <taxon>Eukaryota</taxon>
        <taxon>Viridiplantae</taxon>
        <taxon>Streptophyta</taxon>
        <taxon>Embryophyta</taxon>
        <taxon>Tracheophyta</taxon>
        <taxon>Spermatophyta</taxon>
        <taxon>Magnoliopsida</taxon>
        <taxon>eudicotyledons</taxon>
        <taxon>Gunneridae</taxon>
        <taxon>Pentapetalae</taxon>
        <taxon>asterids</taxon>
        <taxon>lamiids</taxon>
        <taxon>Lamiales</taxon>
        <taxon>Orobanchaceae</taxon>
        <taxon>Rehmannieae</taxon>
        <taxon>Rehmannia</taxon>
    </lineage>
</organism>
<evidence type="ECO:0000256" key="16">
    <source>
        <dbReference type="SAM" id="MobiDB-lite"/>
    </source>
</evidence>
<comment type="caution">
    <text evidence="19">The sequence shown here is derived from an EMBL/GenBank/DDBJ whole genome shotgun (WGS) entry which is preliminary data.</text>
</comment>
<proteinExistence type="inferred from homology"/>
<dbReference type="Gene3D" id="3.40.50.2300">
    <property type="match status" value="2"/>
</dbReference>
<evidence type="ECO:0000259" key="18">
    <source>
        <dbReference type="SMART" id="SM00079"/>
    </source>
</evidence>
<keyword evidence="10 15" id="KW-0675">Receptor</keyword>
<gene>
    <name evidence="19" type="ORF">DH2020_006000</name>
</gene>
<comment type="subunit">
    <text evidence="3">May form heteromers.</text>
</comment>